<keyword evidence="3" id="KW-0812">Transmembrane</keyword>
<sequence length="480" mass="53225">MPDVHLFLLIHGLWGRPNHLSEAKAELEAAWKSSSPSTTPSTDQTPCPSPSLSTGSDDTAVNSFPCTPRDDLVVVVAEGMTAKLTYDGVDVCASRVAWEVDQHIAALEADNRRVARISILGYSLGGLVARYLVGLLAARTPSFFDKVTPVSFTTIATPHLGVPRYNTLISNIVGWLGARLLSRSGEQVHLVDSYSETDPRPLLEVMADPKHVWHQALARFANVHIYANMVNDNTVPYPSAAIEPTDPFVQWVERGLKVTAHEAIGSAWELPVPGAPRRKASFHLGNLPPTLRFRWPYSWLILALFPIFVPLIALFVFFRFSLDTRRSRLRLQRLARNYANTNLPCGSEAIHIPSSHGQSIDGLRAAIRMVERSLEQDLMDAADHAGMGPSPPEVEPDSPMYPAPTIKALLTDRQHVMVHWLNQLPLRRHLVWLPDVVNAHAVIVVRDPAKFPVHNLGRSVLKHWAHLAVCDAEEVDLVKF</sequence>
<dbReference type="PANTHER" id="PTHR12482">
    <property type="entry name" value="LIPASE ROG1-RELATED-RELATED"/>
    <property type="match status" value="1"/>
</dbReference>
<feature type="domain" description="DUF676" evidence="4">
    <location>
        <begin position="70"/>
        <end position="239"/>
    </location>
</feature>
<dbReference type="Gene3D" id="3.40.50.1820">
    <property type="entry name" value="alpha/beta hydrolase"/>
    <property type="match status" value="1"/>
</dbReference>
<evidence type="ECO:0000256" key="3">
    <source>
        <dbReference type="SAM" id="Phobius"/>
    </source>
</evidence>
<keyword evidence="6" id="KW-1185">Reference proteome</keyword>
<evidence type="ECO:0000313" key="6">
    <source>
        <dbReference type="Proteomes" id="UP001222932"/>
    </source>
</evidence>
<evidence type="ECO:0000256" key="1">
    <source>
        <dbReference type="ARBA" id="ARBA00007920"/>
    </source>
</evidence>
<dbReference type="InterPro" id="IPR007751">
    <property type="entry name" value="DUF676_lipase-like"/>
</dbReference>
<dbReference type="AlphaFoldDB" id="A0AAD3TX31"/>
<dbReference type="Proteomes" id="UP001222932">
    <property type="component" value="Unassembled WGS sequence"/>
</dbReference>
<reference evidence="5" key="2">
    <citation type="submission" date="2023-06" db="EMBL/GenBank/DDBJ databases">
        <authorList>
            <person name="Kobayashi Y."/>
            <person name="Kayamori A."/>
            <person name="Aoki K."/>
            <person name="Shiwa Y."/>
            <person name="Fujita N."/>
            <person name="Sugita T."/>
            <person name="Iwasaki W."/>
            <person name="Tanaka N."/>
            <person name="Takashima M."/>
        </authorList>
    </citation>
    <scope>NUCLEOTIDE SEQUENCE</scope>
    <source>
        <strain evidence="5">HIS016</strain>
    </source>
</reference>
<dbReference type="InterPro" id="IPR044294">
    <property type="entry name" value="Lipase-like"/>
</dbReference>
<organism evidence="5 6">
    <name type="scientific">Cutaneotrichosporon spelunceum</name>
    <dbReference type="NCBI Taxonomy" id="1672016"/>
    <lineage>
        <taxon>Eukaryota</taxon>
        <taxon>Fungi</taxon>
        <taxon>Dikarya</taxon>
        <taxon>Basidiomycota</taxon>
        <taxon>Agaricomycotina</taxon>
        <taxon>Tremellomycetes</taxon>
        <taxon>Trichosporonales</taxon>
        <taxon>Trichosporonaceae</taxon>
        <taxon>Cutaneotrichosporon</taxon>
    </lineage>
</organism>
<protein>
    <recommendedName>
        <fullName evidence="4">DUF676 domain-containing protein</fullName>
    </recommendedName>
</protein>
<proteinExistence type="inferred from homology"/>
<accession>A0AAD3TX31</accession>
<name>A0AAD3TX31_9TREE</name>
<dbReference type="Pfam" id="PF05057">
    <property type="entry name" value="DUF676"/>
    <property type="match status" value="1"/>
</dbReference>
<keyword evidence="3" id="KW-1133">Transmembrane helix</keyword>
<evidence type="ECO:0000256" key="2">
    <source>
        <dbReference type="SAM" id="MobiDB-lite"/>
    </source>
</evidence>
<comment type="similarity">
    <text evidence="1">Belongs to the putative lipase ROG1 family.</text>
</comment>
<gene>
    <name evidence="5" type="ORF">CspeluHIS016_0502030</name>
</gene>
<dbReference type="SUPFAM" id="SSF53474">
    <property type="entry name" value="alpha/beta-Hydrolases"/>
    <property type="match status" value="1"/>
</dbReference>
<evidence type="ECO:0000259" key="4">
    <source>
        <dbReference type="Pfam" id="PF05057"/>
    </source>
</evidence>
<feature type="transmembrane region" description="Helical" evidence="3">
    <location>
        <begin position="297"/>
        <end position="320"/>
    </location>
</feature>
<keyword evidence="3" id="KW-0472">Membrane</keyword>
<evidence type="ECO:0000313" key="5">
    <source>
        <dbReference type="EMBL" id="GMK58171.1"/>
    </source>
</evidence>
<reference evidence="5" key="1">
    <citation type="journal article" date="2023" name="BMC Genomics">
        <title>Chromosome-level genome assemblies of Cutaneotrichosporon spp. (Trichosporonales, Basidiomycota) reveal imbalanced evolution between nucleotide sequences and chromosome synteny.</title>
        <authorList>
            <person name="Kobayashi Y."/>
            <person name="Kayamori A."/>
            <person name="Aoki K."/>
            <person name="Shiwa Y."/>
            <person name="Matsutani M."/>
            <person name="Fujita N."/>
            <person name="Sugita T."/>
            <person name="Iwasaki W."/>
            <person name="Tanaka N."/>
            <person name="Takashima M."/>
        </authorList>
    </citation>
    <scope>NUCLEOTIDE SEQUENCE</scope>
    <source>
        <strain evidence="5">HIS016</strain>
    </source>
</reference>
<dbReference type="InterPro" id="IPR029058">
    <property type="entry name" value="AB_hydrolase_fold"/>
</dbReference>
<dbReference type="PANTHER" id="PTHR12482:SF62">
    <property type="entry name" value="LIPASE ROG1-RELATED"/>
    <property type="match status" value="1"/>
</dbReference>
<dbReference type="EMBL" id="BTCM01000005">
    <property type="protein sequence ID" value="GMK58171.1"/>
    <property type="molecule type" value="Genomic_DNA"/>
</dbReference>
<comment type="caution">
    <text evidence="5">The sequence shown here is derived from an EMBL/GenBank/DDBJ whole genome shotgun (WGS) entry which is preliminary data.</text>
</comment>
<feature type="compositionally biased region" description="Low complexity" evidence="2">
    <location>
        <begin position="33"/>
        <end position="46"/>
    </location>
</feature>
<feature type="region of interest" description="Disordered" evidence="2">
    <location>
        <begin position="31"/>
        <end position="60"/>
    </location>
</feature>